<gene>
    <name evidence="1" type="ORF">HG535_0E03340</name>
</gene>
<evidence type="ECO:0008006" key="3">
    <source>
        <dbReference type="Google" id="ProtNLM"/>
    </source>
</evidence>
<reference evidence="1 2" key="1">
    <citation type="submission" date="2020-07" db="EMBL/GenBank/DDBJ databases">
        <title>The yeast mating-type switching endonuclease HO is a domesticated member of an unorthodox homing genetic element family.</title>
        <authorList>
            <person name="Coughlan A.Y."/>
            <person name="Lombardi L."/>
            <person name="Braun-Galleani S."/>
            <person name="Martos A.R."/>
            <person name="Galeote V."/>
            <person name="Bigey F."/>
            <person name="Dequin S."/>
            <person name="Byrne K.P."/>
            <person name="Wolfe K.H."/>
        </authorList>
    </citation>
    <scope>NUCLEOTIDE SEQUENCE [LARGE SCALE GENOMIC DNA]</scope>
    <source>
        <strain evidence="1 2">NRRL Y-6702</strain>
    </source>
</reference>
<dbReference type="RefSeq" id="XP_037144977.1">
    <property type="nucleotide sequence ID" value="XM_037289082.1"/>
</dbReference>
<name>A0A7H9B3Q8_ZYGMR</name>
<dbReference type="OrthoDB" id="4033625at2759"/>
<dbReference type="KEGG" id="zmk:HG535_0E03340"/>
<evidence type="ECO:0000313" key="2">
    <source>
        <dbReference type="Proteomes" id="UP000509704"/>
    </source>
</evidence>
<dbReference type="AlphaFoldDB" id="A0A7H9B3Q8"/>
<dbReference type="GeneID" id="59236992"/>
<organism evidence="1 2">
    <name type="scientific">Zygotorulaspora mrakii</name>
    <name type="common">Zygosaccharomyces mrakii</name>
    <dbReference type="NCBI Taxonomy" id="42260"/>
    <lineage>
        <taxon>Eukaryota</taxon>
        <taxon>Fungi</taxon>
        <taxon>Dikarya</taxon>
        <taxon>Ascomycota</taxon>
        <taxon>Saccharomycotina</taxon>
        <taxon>Saccharomycetes</taxon>
        <taxon>Saccharomycetales</taxon>
        <taxon>Saccharomycetaceae</taxon>
        <taxon>Zygotorulaspora</taxon>
    </lineage>
</organism>
<dbReference type="Proteomes" id="UP000509704">
    <property type="component" value="Chromosome 5"/>
</dbReference>
<protein>
    <recommendedName>
        <fullName evidence="3">PCI domain-containing protein</fullName>
    </recommendedName>
</protein>
<sequence>MLKHFHGATYIERVHHLILNENSPQDSKQQCATDAVSYLQDIGFTKSPYWDILVSTSGMHNVKECEEQAVGEALAIQKAIAHKYTEAISTLEALNVSPLKYYEYLEKIVRLLVLAKNYKGLEELDYRLNALPANYDSMRPEEIQALRRLKLIICSSFYLRGGYFSCCKSFFKLLDSDADVLRILSEEQPDPFITNGEVILMITISTILAIPFDNYDDFLHLQHLEEHKQIFSRLIDCLKLLINTSFGRFLDLWNEEFDKQCKQSMFLSQRWSSAKYMMRCKIYFFYLRISNKVEISYLSRTLHIEVELIEREIEHLIKSAHLNFELNGDLVTYSPKHYLQDVAPRLKKNQELLEKKLEVRRLRNQQLKDVVQEMIVKNNEQRVEKDSTTNESLIYHASRYRSSTDNMDLDEINDISDPESGTFEIGN</sequence>
<dbReference type="EMBL" id="CP058608">
    <property type="protein sequence ID" value="QLG73250.1"/>
    <property type="molecule type" value="Genomic_DNA"/>
</dbReference>
<keyword evidence="2" id="KW-1185">Reference proteome</keyword>
<proteinExistence type="predicted"/>
<accession>A0A7H9B3Q8</accession>
<evidence type="ECO:0000313" key="1">
    <source>
        <dbReference type="EMBL" id="QLG73250.1"/>
    </source>
</evidence>